<dbReference type="Proteomes" id="UP001183817">
    <property type="component" value="Unassembled WGS sequence"/>
</dbReference>
<feature type="region of interest" description="Disordered" evidence="1">
    <location>
        <begin position="32"/>
        <end position="63"/>
    </location>
</feature>
<reference evidence="3 4" key="1">
    <citation type="submission" date="2023-07" db="EMBL/GenBank/DDBJ databases">
        <title>Sequencing the genomes of 1000 actinobacteria strains.</title>
        <authorList>
            <person name="Klenk H.-P."/>
        </authorList>
    </citation>
    <scope>NUCLEOTIDE SEQUENCE [LARGE SCALE GENOMIC DNA]</scope>
    <source>
        <strain evidence="3 4">DSM 20167</strain>
    </source>
</reference>
<evidence type="ECO:0000313" key="4">
    <source>
        <dbReference type="Proteomes" id="UP001183817"/>
    </source>
</evidence>
<keyword evidence="3" id="KW-0449">Lipoprotein</keyword>
<dbReference type="PROSITE" id="PS51257">
    <property type="entry name" value="PROKAR_LIPOPROTEIN"/>
    <property type="match status" value="1"/>
</dbReference>
<dbReference type="EMBL" id="JAVDYI010000001">
    <property type="protein sequence ID" value="MDR7357638.1"/>
    <property type="molecule type" value="Genomic_DNA"/>
</dbReference>
<comment type="caution">
    <text evidence="3">The sequence shown here is derived from an EMBL/GenBank/DDBJ whole genome shotgun (WGS) entry which is preliminary data.</text>
</comment>
<evidence type="ECO:0000256" key="2">
    <source>
        <dbReference type="SAM" id="SignalP"/>
    </source>
</evidence>
<dbReference type="PANTHER" id="PTHR39335">
    <property type="entry name" value="BLL4220 PROTEIN"/>
    <property type="match status" value="1"/>
</dbReference>
<keyword evidence="4" id="KW-1185">Reference proteome</keyword>
<accession>A0ABU2BG72</accession>
<feature type="chain" id="PRO_5045488909" evidence="2">
    <location>
        <begin position="30"/>
        <end position="174"/>
    </location>
</feature>
<evidence type="ECO:0000313" key="3">
    <source>
        <dbReference type="EMBL" id="MDR7357638.1"/>
    </source>
</evidence>
<dbReference type="PANTHER" id="PTHR39335:SF1">
    <property type="entry name" value="BLL4220 PROTEIN"/>
    <property type="match status" value="1"/>
</dbReference>
<gene>
    <name evidence="3" type="ORF">J2S64_001329</name>
</gene>
<dbReference type="Pfam" id="PF03640">
    <property type="entry name" value="Lipoprotein_15"/>
    <property type="match status" value="2"/>
</dbReference>
<feature type="signal peptide" evidence="2">
    <location>
        <begin position="1"/>
        <end position="29"/>
    </location>
</feature>
<proteinExistence type="predicted"/>
<name>A0ABU2BG72_9MICC</name>
<protein>
    <submittedName>
        <fullName evidence="3">Lipoprotein with Yx(FWY)xxD motif</fullName>
    </submittedName>
</protein>
<keyword evidence="2" id="KW-0732">Signal</keyword>
<sequence>MNRIHHKAFASSAAVLLGAALLLSGCASGDDDSPAAPGTAATTAPAETSAAASSPAASTPDLMTGESSLGTIVVDGEGMSLYYFTKDKKDTTTSACTGDCLVAWPIAVASGDTPVVEGVTGEVGTIDSPEGEKHLTLNGMPLYYFAKDTKPGDVLGQGLNDVWYVVTPAGEMIK</sequence>
<evidence type="ECO:0000256" key="1">
    <source>
        <dbReference type="SAM" id="MobiDB-lite"/>
    </source>
</evidence>
<feature type="compositionally biased region" description="Low complexity" evidence="1">
    <location>
        <begin position="32"/>
        <end position="60"/>
    </location>
</feature>
<dbReference type="RefSeq" id="WP_302262860.1">
    <property type="nucleotide sequence ID" value="NZ_BAAAWO010000001.1"/>
</dbReference>
<organism evidence="3 4">
    <name type="scientific">Paeniglutamicibacter sulfureus</name>
    <dbReference type="NCBI Taxonomy" id="43666"/>
    <lineage>
        <taxon>Bacteria</taxon>
        <taxon>Bacillati</taxon>
        <taxon>Actinomycetota</taxon>
        <taxon>Actinomycetes</taxon>
        <taxon>Micrococcales</taxon>
        <taxon>Micrococcaceae</taxon>
        <taxon>Paeniglutamicibacter</taxon>
    </lineage>
</organism>
<dbReference type="InterPro" id="IPR005297">
    <property type="entry name" value="Lipoprotein_repeat"/>
</dbReference>